<reference evidence="3 4" key="1">
    <citation type="submission" date="2013-04" db="EMBL/GenBank/DDBJ databases">
        <title>Shimia sp. 22II-S11-Z10 Genome Sequencing.</title>
        <authorList>
            <person name="Lai Q."/>
            <person name="Li G."/>
            <person name="Shao Z."/>
        </authorList>
    </citation>
    <scope>NUCLEOTIDE SEQUENCE [LARGE SCALE GENOMIC DNA]</scope>
    <source>
        <strain evidence="4">22II-S11-Z10</strain>
    </source>
</reference>
<dbReference type="InterPro" id="IPR037401">
    <property type="entry name" value="SnoaL-like"/>
</dbReference>
<dbReference type="RefSeq" id="WP_035246719.1">
    <property type="nucleotide sequence ID" value="NZ_AQQY01000001.1"/>
</dbReference>
<accession>A0A058ZPX9</accession>
<dbReference type="Proteomes" id="UP000024836">
    <property type="component" value="Unassembled WGS sequence"/>
</dbReference>
<dbReference type="OrthoDB" id="1633822at2"/>
<dbReference type="EMBL" id="AQQY01000001">
    <property type="protein sequence ID" value="KCV83202.1"/>
    <property type="molecule type" value="Genomic_DNA"/>
</dbReference>
<feature type="domain" description="SnoaL-like" evidence="2">
    <location>
        <begin position="39"/>
        <end position="140"/>
    </location>
</feature>
<dbReference type="InterPro" id="IPR032710">
    <property type="entry name" value="NTF2-like_dom_sf"/>
</dbReference>
<comment type="caution">
    <text evidence="3">The sequence shown here is derived from an EMBL/GenBank/DDBJ whole genome shotgun (WGS) entry which is preliminary data.</text>
</comment>
<evidence type="ECO:0000313" key="3">
    <source>
        <dbReference type="EMBL" id="KCV83202.1"/>
    </source>
</evidence>
<dbReference type="Pfam" id="PF12680">
    <property type="entry name" value="SnoaL_2"/>
    <property type="match status" value="1"/>
</dbReference>
<dbReference type="AlphaFoldDB" id="A0A058ZPX9"/>
<dbReference type="STRING" id="1461693.ATO10_00535"/>
<dbReference type="eggNOG" id="COG4319">
    <property type="taxonomic scope" value="Bacteria"/>
</dbReference>
<keyword evidence="1" id="KW-0732">Signal</keyword>
<proteinExistence type="predicted"/>
<keyword evidence="4" id="KW-1185">Reference proteome</keyword>
<feature type="chain" id="PRO_5001572394" description="SnoaL-like domain-containing protein" evidence="1">
    <location>
        <begin position="21"/>
        <end position="156"/>
    </location>
</feature>
<evidence type="ECO:0000313" key="4">
    <source>
        <dbReference type="Proteomes" id="UP000024836"/>
    </source>
</evidence>
<dbReference type="SUPFAM" id="SSF54427">
    <property type="entry name" value="NTF2-like"/>
    <property type="match status" value="1"/>
</dbReference>
<feature type="signal peptide" evidence="1">
    <location>
        <begin position="1"/>
        <end position="20"/>
    </location>
</feature>
<sequence>MNRFFAAAALCVAVTTPALSNEGVPMTQDQQDVLATITGMTEAFHAKDLDGVMAAYESQATINFEPASPASDPTHIRAGFEMFFGFNPHFTYGEHEVIVNGDTALHLTPWDMTGTAPDGSQMAQSGLSVAVLHRQSDGSWKMVIDNPFGAHVMRDR</sequence>
<evidence type="ECO:0000256" key="1">
    <source>
        <dbReference type="SAM" id="SignalP"/>
    </source>
</evidence>
<name>A0A058ZPX9_9RHOB</name>
<organism evidence="3 4">
    <name type="scientific">Actibacterium atlanticum</name>
    <dbReference type="NCBI Taxonomy" id="1461693"/>
    <lineage>
        <taxon>Bacteria</taxon>
        <taxon>Pseudomonadati</taxon>
        <taxon>Pseudomonadota</taxon>
        <taxon>Alphaproteobacteria</taxon>
        <taxon>Rhodobacterales</taxon>
        <taxon>Roseobacteraceae</taxon>
        <taxon>Actibacterium</taxon>
    </lineage>
</organism>
<evidence type="ECO:0000259" key="2">
    <source>
        <dbReference type="Pfam" id="PF12680"/>
    </source>
</evidence>
<protein>
    <recommendedName>
        <fullName evidence="2">SnoaL-like domain-containing protein</fullName>
    </recommendedName>
</protein>
<gene>
    <name evidence="3" type="ORF">ATO10_00535</name>
</gene>
<dbReference type="Gene3D" id="3.10.450.50">
    <property type="match status" value="1"/>
</dbReference>